<dbReference type="AlphaFoldDB" id="A0A3Q9JL94"/>
<keyword evidence="4" id="KW-1185">Reference proteome</keyword>
<dbReference type="Proteomes" id="UP000273143">
    <property type="component" value="Chromosome"/>
</dbReference>
<dbReference type="InterPro" id="IPR013658">
    <property type="entry name" value="SGL"/>
</dbReference>
<dbReference type="KEGG" id="emo:DM558_03380"/>
<dbReference type="SUPFAM" id="SSF63829">
    <property type="entry name" value="Calcium-dependent phosphotriesterase"/>
    <property type="match status" value="1"/>
</dbReference>
<protein>
    <submittedName>
        <fullName evidence="3">SMP-30/gluconolactonase/LRE family protein</fullName>
    </submittedName>
</protein>
<evidence type="ECO:0000256" key="1">
    <source>
        <dbReference type="ARBA" id="ARBA00022801"/>
    </source>
</evidence>
<dbReference type="InterPro" id="IPR011042">
    <property type="entry name" value="6-blade_b-propeller_TolB-like"/>
</dbReference>
<organism evidence="3 4">
    <name type="scientific">Entomomonas moraniae</name>
    <dbReference type="NCBI Taxonomy" id="2213226"/>
    <lineage>
        <taxon>Bacteria</taxon>
        <taxon>Pseudomonadati</taxon>
        <taxon>Pseudomonadota</taxon>
        <taxon>Gammaproteobacteria</taxon>
        <taxon>Pseudomonadales</taxon>
        <taxon>Pseudomonadaceae</taxon>
        <taxon>Entomomonas</taxon>
    </lineage>
</organism>
<name>A0A3Q9JL94_9GAMM</name>
<evidence type="ECO:0000313" key="3">
    <source>
        <dbReference type="EMBL" id="AZS52156.1"/>
    </source>
</evidence>
<dbReference type="Gene3D" id="2.120.10.30">
    <property type="entry name" value="TolB, C-terminal domain"/>
    <property type="match status" value="1"/>
</dbReference>
<evidence type="ECO:0000313" key="4">
    <source>
        <dbReference type="Proteomes" id="UP000273143"/>
    </source>
</evidence>
<dbReference type="Pfam" id="PF08450">
    <property type="entry name" value="SGL"/>
    <property type="match status" value="1"/>
</dbReference>
<dbReference type="GO" id="GO:0016787">
    <property type="term" value="F:hydrolase activity"/>
    <property type="evidence" value="ECO:0007669"/>
    <property type="project" value="UniProtKB-KW"/>
</dbReference>
<keyword evidence="1" id="KW-0378">Hydrolase</keyword>
<gene>
    <name evidence="3" type="ORF">DM558_03380</name>
</gene>
<proteinExistence type="predicted"/>
<dbReference type="PANTHER" id="PTHR47572:SF4">
    <property type="entry name" value="LACTONASE DRP35"/>
    <property type="match status" value="1"/>
</dbReference>
<dbReference type="InterPro" id="IPR051262">
    <property type="entry name" value="SMP-30/CGR1_Lactonase"/>
</dbReference>
<reference evidence="4" key="1">
    <citation type="submission" date="2018-06" db="EMBL/GenBank/DDBJ databases">
        <title>Complete genome of Pseudomonas insecticola strain QZS01.</title>
        <authorList>
            <person name="Wang J."/>
            <person name="Su Q."/>
        </authorList>
    </citation>
    <scope>NUCLEOTIDE SEQUENCE [LARGE SCALE GENOMIC DNA]</scope>
    <source>
        <strain evidence="4">QZS01</strain>
    </source>
</reference>
<feature type="domain" description="SMP-30/Gluconolactonase/LRE-like region" evidence="2">
    <location>
        <begin position="60"/>
        <end position="307"/>
    </location>
</feature>
<dbReference type="EMBL" id="CP029822">
    <property type="protein sequence ID" value="AZS52156.1"/>
    <property type="molecule type" value="Genomic_DNA"/>
</dbReference>
<evidence type="ECO:0000259" key="2">
    <source>
        <dbReference type="Pfam" id="PF08450"/>
    </source>
</evidence>
<dbReference type="PANTHER" id="PTHR47572">
    <property type="entry name" value="LIPOPROTEIN-RELATED"/>
    <property type="match status" value="1"/>
</dbReference>
<accession>A0A3Q9JL94</accession>
<sequence length="330" mass="35871">MSKIAILIFLAIVSFGVLAKGLHYNEKSQSLMPIPASEQTIPTVTAELWLKTSEKNNVLEGIIFDNEGNLLFCDVTNQRVMQVSKDKQLTTLATLDNFSPGGLALHKDGRLFIAALNLEQGLGTIVAVNLKSQEIKTVIPAQAGYLPNDLVFDKQGGFYFTDFKGSSTQPSGGVYYISADLKTITPVLPNLAMANGLALSQDGKTLWATEFARNLLHRIELINPTEIAAIGSAIPYRFIGSAPDSMRIDADGNVYVAIYGQGRVMIFNRQGIPIGQILLPDRDKGQNLRSTSLAIHPKTNDLYIVTSDEANVQGANIFHAKVFTHGLPPN</sequence>